<dbReference type="PANTHER" id="PTHR19964">
    <property type="entry name" value="MULTIPLE PDZ DOMAIN PROTEIN"/>
    <property type="match status" value="1"/>
</dbReference>
<dbReference type="EMBL" id="JAKMXF010000277">
    <property type="protein sequence ID" value="KAI6653356.1"/>
    <property type="molecule type" value="Genomic_DNA"/>
</dbReference>
<dbReference type="SMART" id="SM00228">
    <property type="entry name" value="PDZ"/>
    <property type="match status" value="1"/>
</dbReference>
<dbReference type="Proteomes" id="UP001165289">
    <property type="component" value="Unassembled WGS sequence"/>
</dbReference>
<feature type="region of interest" description="Disordered" evidence="1">
    <location>
        <begin position="386"/>
        <end position="408"/>
    </location>
</feature>
<sequence length="505" mass="57627">MSDSYTLPRNFRFQPNAQVSATSLTQHGVSIPNLHQDMLVGNEMQRFGSVPANLQTLPFQNIPSIPVYTNSYPYNYPSRPLSAPSSAAYQIPTPIPTHLQHPQMNWRRPTSAFYPVSSPNDYFYTGIPVTRSASYPLQHTTQSPQRRHSMPVNKGSTSDESNNNVKKIQLANKLELEEVKLNKKSREAYVGLVIEVLPESLDQDVILVVQRVTVGGLCQKDGRIKRGDRILKVNGYRVKDFDSAMENLRQPNVTITVARVTKQFKREHLRTVSCSLFGYKPSLKPSKTTTVFSSGTPRLAKGVNEVKLELEMISLCRRLERVKKGSKKSKWHSYNVDREEYLSRNTDSNVIKKHQKKATKQQGTDVKKRALKVQKVEPERKVLDEPLSNKPITPSKRPKAAYNSNNISNPTHLQVYRTMPVMQPQRYWVPTVSSPQYNPMYQIRQVPINYSPYQNGGVYQQKMRYPKTRRTPIPEYFKQGNSQASTMKRSPISKRSSSGVEETLL</sequence>
<keyword evidence="4" id="KW-1185">Reference proteome</keyword>
<accession>A0AAV7JXE1</accession>
<feature type="region of interest" description="Disordered" evidence="1">
    <location>
        <begin position="136"/>
        <end position="162"/>
    </location>
</feature>
<evidence type="ECO:0000259" key="2">
    <source>
        <dbReference type="PROSITE" id="PS50106"/>
    </source>
</evidence>
<dbReference type="AlphaFoldDB" id="A0AAV7JXE1"/>
<evidence type="ECO:0000313" key="4">
    <source>
        <dbReference type="Proteomes" id="UP001165289"/>
    </source>
</evidence>
<feature type="region of interest" description="Disordered" evidence="1">
    <location>
        <begin position="474"/>
        <end position="505"/>
    </location>
</feature>
<dbReference type="Pfam" id="PF00595">
    <property type="entry name" value="PDZ"/>
    <property type="match status" value="1"/>
</dbReference>
<organism evidence="3 4">
    <name type="scientific">Oopsacas minuta</name>
    <dbReference type="NCBI Taxonomy" id="111878"/>
    <lineage>
        <taxon>Eukaryota</taxon>
        <taxon>Metazoa</taxon>
        <taxon>Porifera</taxon>
        <taxon>Hexactinellida</taxon>
        <taxon>Hexasterophora</taxon>
        <taxon>Lyssacinosida</taxon>
        <taxon>Leucopsacidae</taxon>
        <taxon>Oopsacas</taxon>
    </lineage>
</organism>
<dbReference type="PROSITE" id="PS50106">
    <property type="entry name" value="PDZ"/>
    <property type="match status" value="1"/>
</dbReference>
<dbReference type="SUPFAM" id="SSF50156">
    <property type="entry name" value="PDZ domain-like"/>
    <property type="match status" value="1"/>
</dbReference>
<protein>
    <recommendedName>
        <fullName evidence="2">PDZ domain-containing protein</fullName>
    </recommendedName>
</protein>
<reference evidence="3 4" key="1">
    <citation type="journal article" date="2023" name="BMC Biol.">
        <title>The compact genome of the sponge Oopsacas minuta (Hexactinellida) is lacking key metazoan core genes.</title>
        <authorList>
            <person name="Santini S."/>
            <person name="Schenkelaars Q."/>
            <person name="Jourda C."/>
            <person name="Duchesne M."/>
            <person name="Belahbib H."/>
            <person name="Rocher C."/>
            <person name="Selva M."/>
            <person name="Riesgo A."/>
            <person name="Vervoort M."/>
            <person name="Leys S.P."/>
            <person name="Kodjabachian L."/>
            <person name="Le Bivic A."/>
            <person name="Borchiellini C."/>
            <person name="Claverie J.M."/>
            <person name="Renard E."/>
        </authorList>
    </citation>
    <scope>NUCLEOTIDE SEQUENCE [LARGE SCALE GENOMIC DNA]</scope>
    <source>
        <strain evidence="3">SPO-2</strain>
    </source>
</reference>
<evidence type="ECO:0000313" key="3">
    <source>
        <dbReference type="EMBL" id="KAI6653356.1"/>
    </source>
</evidence>
<evidence type="ECO:0000256" key="1">
    <source>
        <dbReference type="SAM" id="MobiDB-lite"/>
    </source>
</evidence>
<dbReference type="InterPro" id="IPR051342">
    <property type="entry name" value="PDZ_scaffold"/>
</dbReference>
<feature type="region of interest" description="Disordered" evidence="1">
    <location>
        <begin position="353"/>
        <end position="374"/>
    </location>
</feature>
<comment type="caution">
    <text evidence="3">The sequence shown here is derived from an EMBL/GenBank/DDBJ whole genome shotgun (WGS) entry which is preliminary data.</text>
</comment>
<dbReference type="PANTHER" id="PTHR19964:SF92">
    <property type="entry name" value="PATJ HOMOLOG"/>
    <property type="match status" value="1"/>
</dbReference>
<feature type="domain" description="PDZ" evidence="2">
    <location>
        <begin position="178"/>
        <end position="263"/>
    </location>
</feature>
<dbReference type="InterPro" id="IPR036034">
    <property type="entry name" value="PDZ_sf"/>
</dbReference>
<feature type="compositionally biased region" description="Polar residues" evidence="1">
    <location>
        <begin position="479"/>
        <end position="505"/>
    </location>
</feature>
<proteinExistence type="predicted"/>
<gene>
    <name evidence="3" type="ORF">LOD99_3576</name>
</gene>
<dbReference type="InterPro" id="IPR001478">
    <property type="entry name" value="PDZ"/>
</dbReference>
<dbReference type="Gene3D" id="2.30.42.10">
    <property type="match status" value="1"/>
</dbReference>
<name>A0AAV7JXE1_9METZ</name>